<name>A0ABQ1K187_9FLAO</name>
<proteinExistence type="predicted"/>
<keyword evidence="4" id="KW-1185">Reference proteome</keyword>
<dbReference type="EMBL" id="BMJE01000005">
    <property type="protein sequence ID" value="GGB80880.1"/>
    <property type="molecule type" value="Genomic_DNA"/>
</dbReference>
<evidence type="ECO:0000313" key="3">
    <source>
        <dbReference type="EMBL" id="GGB80880.1"/>
    </source>
</evidence>
<dbReference type="Proteomes" id="UP000615760">
    <property type="component" value="Unassembled WGS sequence"/>
</dbReference>
<gene>
    <name evidence="3" type="ORF">GCM10007424_21210</name>
</gene>
<evidence type="ECO:0000313" key="4">
    <source>
        <dbReference type="Proteomes" id="UP000615760"/>
    </source>
</evidence>
<dbReference type="PANTHER" id="PTHR39200">
    <property type="entry name" value="HYPOTHETICAL EXPORTED PROTEIN"/>
    <property type="match status" value="1"/>
</dbReference>
<dbReference type="PANTHER" id="PTHR39200:SF1">
    <property type="entry name" value="AUTO-TRANSPORTER ADHESIN HEAD GIN DOMAIN-CONTAINING PROTEIN-RELATED"/>
    <property type="match status" value="1"/>
</dbReference>
<feature type="domain" description="Putative auto-transporter adhesin head GIN" evidence="2">
    <location>
        <begin position="39"/>
        <end position="225"/>
    </location>
</feature>
<evidence type="ECO:0000256" key="1">
    <source>
        <dbReference type="SAM" id="SignalP"/>
    </source>
</evidence>
<dbReference type="Gene3D" id="2.160.20.120">
    <property type="match status" value="1"/>
</dbReference>
<evidence type="ECO:0000259" key="2">
    <source>
        <dbReference type="Pfam" id="PF10988"/>
    </source>
</evidence>
<protein>
    <submittedName>
        <fullName evidence="3">DUF2807 domain-containing protein</fullName>
    </submittedName>
</protein>
<reference evidence="4" key="1">
    <citation type="journal article" date="2019" name="Int. J. Syst. Evol. Microbiol.">
        <title>The Global Catalogue of Microorganisms (GCM) 10K type strain sequencing project: providing services to taxonomists for standard genome sequencing and annotation.</title>
        <authorList>
            <consortium name="The Broad Institute Genomics Platform"/>
            <consortium name="The Broad Institute Genome Sequencing Center for Infectious Disease"/>
            <person name="Wu L."/>
            <person name="Ma J."/>
        </authorList>
    </citation>
    <scope>NUCLEOTIDE SEQUENCE [LARGE SCALE GENOMIC DNA]</scope>
    <source>
        <strain evidence="4">CGMCC 1.15461</strain>
    </source>
</reference>
<organism evidence="3 4">
    <name type="scientific">Flavobacterium suaedae</name>
    <dbReference type="NCBI Taxonomy" id="1767027"/>
    <lineage>
        <taxon>Bacteria</taxon>
        <taxon>Pseudomonadati</taxon>
        <taxon>Bacteroidota</taxon>
        <taxon>Flavobacteriia</taxon>
        <taxon>Flavobacteriales</taxon>
        <taxon>Flavobacteriaceae</taxon>
        <taxon>Flavobacterium</taxon>
    </lineage>
</organism>
<feature type="signal peptide" evidence="1">
    <location>
        <begin position="1"/>
        <end position="19"/>
    </location>
</feature>
<accession>A0ABQ1K187</accession>
<dbReference type="InterPro" id="IPR021255">
    <property type="entry name" value="DUF2807"/>
</dbReference>
<sequence>MKKVIFIITCLLIAITVAAQEQFIQGSNKKIKVAKTVTEFNKVIINGPFDVKLIQENNRSDNTITLKGADNILDMLEVKVADGTLNIGLPEGMQFKAHKNNRIKIKIPFNKLSDITLNGSGKIYSNGIITENINIILNGSGSIKMWSKAQNIHTTLMGPGYVEVKGYTDTFTCKLIGNGTIEAQKLKTDITDAVISGSGNINVLCQKSITGRIDGAGTLAFNGTPNKQDLKRKGNGVFLLL</sequence>
<dbReference type="Pfam" id="PF10988">
    <property type="entry name" value="DUF2807"/>
    <property type="match status" value="1"/>
</dbReference>
<keyword evidence="1" id="KW-0732">Signal</keyword>
<feature type="chain" id="PRO_5046966995" evidence="1">
    <location>
        <begin position="20"/>
        <end position="241"/>
    </location>
</feature>
<comment type="caution">
    <text evidence="3">The sequence shown here is derived from an EMBL/GenBank/DDBJ whole genome shotgun (WGS) entry which is preliminary data.</text>
</comment>
<dbReference type="RefSeq" id="WP_188621267.1">
    <property type="nucleotide sequence ID" value="NZ_BMJE01000005.1"/>
</dbReference>